<feature type="transmembrane region" description="Helical" evidence="9">
    <location>
        <begin position="215"/>
        <end position="240"/>
    </location>
</feature>
<dbReference type="EMBL" id="ODYU01003946">
    <property type="protein sequence ID" value="SOQ43320.1"/>
    <property type="molecule type" value="Genomic_DNA"/>
</dbReference>
<dbReference type="InterPro" id="IPR004117">
    <property type="entry name" value="7tm6_olfct_rcpt"/>
</dbReference>
<keyword evidence="6 9" id="KW-0472">Membrane</keyword>
<keyword evidence="5 9" id="KW-1133">Transmembrane helix</keyword>
<keyword evidence="4" id="KW-0552">Olfaction</keyword>
<dbReference type="RefSeq" id="XP_050562230.1">
    <property type="nucleotide sequence ID" value="XM_050706273.1"/>
</dbReference>
<protein>
    <submittedName>
        <fullName evidence="12">Odorant receptor 85c isoform X1</fullName>
    </submittedName>
    <submittedName>
        <fullName evidence="10">SFRICE010458.2</fullName>
    </submittedName>
</protein>
<dbReference type="GO" id="GO:0004984">
    <property type="term" value="F:olfactory receptor activity"/>
    <property type="evidence" value="ECO:0007669"/>
    <property type="project" value="InterPro"/>
</dbReference>
<dbReference type="SMR" id="A0A2H1VR78"/>
<evidence type="ECO:0000256" key="2">
    <source>
        <dbReference type="ARBA" id="ARBA00022606"/>
    </source>
</evidence>
<evidence type="ECO:0000256" key="9">
    <source>
        <dbReference type="SAM" id="Phobius"/>
    </source>
</evidence>
<feature type="transmembrane region" description="Helical" evidence="9">
    <location>
        <begin position="144"/>
        <end position="166"/>
    </location>
</feature>
<evidence type="ECO:0000313" key="12">
    <source>
        <dbReference type="RefSeq" id="XP_050562230.1"/>
    </source>
</evidence>
<name>A0A2H1VR78_SPOFR</name>
<feature type="transmembrane region" description="Helical" evidence="9">
    <location>
        <begin position="310"/>
        <end position="331"/>
    </location>
</feature>
<reference evidence="10" key="1">
    <citation type="submission" date="2016-07" db="EMBL/GenBank/DDBJ databases">
        <authorList>
            <person name="Bretaudeau A."/>
        </authorList>
    </citation>
    <scope>NUCLEOTIDE SEQUENCE</scope>
    <source>
        <strain evidence="10">Rice</strain>
        <tissue evidence="10">Whole body</tissue>
    </source>
</reference>
<feature type="transmembrane region" description="Helical" evidence="9">
    <location>
        <begin position="85"/>
        <end position="107"/>
    </location>
</feature>
<dbReference type="GO" id="GO:0007165">
    <property type="term" value="P:signal transduction"/>
    <property type="evidence" value="ECO:0007669"/>
    <property type="project" value="UniProtKB-KW"/>
</dbReference>
<evidence type="ECO:0000256" key="4">
    <source>
        <dbReference type="ARBA" id="ARBA00022725"/>
    </source>
</evidence>
<sequence>MFSLDTYAGDAVVGITGPMDYKYMKVLRFVLRIISGWPGKALGEKTLMIEGMGHAYYNTILSLIYLALGVAYLKKNAHRFGFLELGQLYIVLLMNMLSTSRAFTLCLSKKYRAVAKIFIQKVHLFYFKDKSDYAMSIHITVHRISYFSAVYVSIMLSIAACLFNLIPMYNNYAAGNFESFDTLQNKTYEQAISCLYPWNFETNFKGYLVATLSGWYGTVLCGSSVSMFDLFLCLMIFNLWGHFKILIYNLDHFPRPASEVVDAEGEERSGRIIGSEMYSESELEEVAVKLKECIQYHMLIVDFTNNMSDAFGMALFIYYSFHQITGCLLLLECSQMTAAALSRYLPLTIIMFGELVLLSIIFETIGTMSEKLKDAVYKMPWEYMDTKNRRTVLIFLIKVQEPIHVKAGGLVDVGVTTMASILKTSFSYFAFLRTF</sequence>
<feature type="transmembrane region" description="Helical" evidence="9">
    <location>
        <begin position="55"/>
        <end position="73"/>
    </location>
</feature>
<dbReference type="Pfam" id="PF02949">
    <property type="entry name" value="7tm_6"/>
    <property type="match status" value="1"/>
</dbReference>
<dbReference type="OrthoDB" id="6678752at2759"/>
<evidence type="ECO:0000256" key="7">
    <source>
        <dbReference type="ARBA" id="ARBA00023170"/>
    </source>
</evidence>
<evidence type="ECO:0000313" key="11">
    <source>
        <dbReference type="Proteomes" id="UP000829999"/>
    </source>
</evidence>
<dbReference type="GO" id="GO:0005549">
    <property type="term" value="F:odorant binding"/>
    <property type="evidence" value="ECO:0007669"/>
    <property type="project" value="InterPro"/>
</dbReference>
<feature type="transmembrane region" description="Helical" evidence="9">
    <location>
        <begin position="343"/>
        <end position="362"/>
    </location>
</feature>
<comment type="subcellular location">
    <subcellularLocation>
        <location evidence="1">Membrane</location>
        <topology evidence="1">Multi-pass membrane protein</topology>
    </subcellularLocation>
</comment>
<dbReference type="Proteomes" id="UP000829999">
    <property type="component" value="Chromosome 29"/>
</dbReference>
<feature type="non-terminal residue" evidence="10">
    <location>
        <position position="435"/>
    </location>
</feature>
<evidence type="ECO:0000256" key="5">
    <source>
        <dbReference type="ARBA" id="ARBA00022989"/>
    </source>
</evidence>
<evidence type="ECO:0000256" key="6">
    <source>
        <dbReference type="ARBA" id="ARBA00023136"/>
    </source>
</evidence>
<keyword evidence="2" id="KW-0716">Sensory transduction</keyword>
<evidence type="ECO:0000256" key="3">
    <source>
        <dbReference type="ARBA" id="ARBA00022692"/>
    </source>
</evidence>
<gene>
    <name evidence="10" type="primary">SFRICE010458.2</name>
    <name evidence="12" type="synonym">LOC118268584</name>
    <name evidence="10" type="ORF">SFRICE_010458.2</name>
</gene>
<dbReference type="GO" id="GO:0005886">
    <property type="term" value="C:plasma membrane"/>
    <property type="evidence" value="ECO:0007669"/>
    <property type="project" value="TreeGrafter"/>
</dbReference>
<dbReference type="AlphaFoldDB" id="A0A2H1VR78"/>
<keyword evidence="7 12" id="KW-0675">Receptor</keyword>
<keyword evidence="3 9" id="KW-0812">Transmembrane</keyword>
<organism evidence="10">
    <name type="scientific">Spodoptera frugiperda</name>
    <name type="common">Fall armyworm</name>
    <dbReference type="NCBI Taxonomy" id="7108"/>
    <lineage>
        <taxon>Eukaryota</taxon>
        <taxon>Metazoa</taxon>
        <taxon>Ecdysozoa</taxon>
        <taxon>Arthropoda</taxon>
        <taxon>Hexapoda</taxon>
        <taxon>Insecta</taxon>
        <taxon>Pterygota</taxon>
        <taxon>Neoptera</taxon>
        <taxon>Endopterygota</taxon>
        <taxon>Lepidoptera</taxon>
        <taxon>Glossata</taxon>
        <taxon>Ditrysia</taxon>
        <taxon>Noctuoidea</taxon>
        <taxon>Noctuidae</taxon>
        <taxon>Amphipyrinae</taxon>
        <taxon>Spodoptera</taxon>
    </lineage>
</organism>
<dbReference type="PANTHER" id="PTHR21137:SF42">
    <property type="entry name" value="ODORANT RECEPTOR 83A"/>
    <property type="match status" value="1"/>
</dbReference>
<proteinExistence type="predicted"/>
<evidence type="ECO:0000313" key="10">
    <source>
        <dbReference type="EMBL" id="SOQ43320.1"/>
    </source>
</evidence>
<reference evidence="12" key="2">
    <citation type="submission" date="2025-04" db="UniProtKB">
        <authorList>
            <consortium name="RefSeq"/>
        </authorList>
    </citation>
    <scope>IDENTIFICATION</scope>
    <source>
        <tissue evidence="12">Whole larval tissue</tissue>
    </source>
</reference>
<evidence type="ECO:0000256" key="1">
    <source>
        <dbReference type="ARBA" id="ARBA00004141"/>
    </source>
</evidence>
<evidence type="ECO:0000256" key="8">
    <source>
        <dbReference type="ARBA" id="ARBA00023224"/>
    </source>
</evidence>
<dbReference type="PANTHER" id="PTHR21137">
    <property type="entry name" value="ODORANT RECEPTOR"/>
    <property type="match status" value="1"/>
</dbReference>
<accession>A0A2H1VR78</accession>
<keyword evidence="11" id="KW-1185">Reference proteome</keyword>
<keyword evidence="8" id="KW-0807">Transducer</keyword>